<dbReference type="PROSITE" id="PS50106">
    <property type="entry name" value="PDZ"/>
    <property type="match status" value="1"/>
</dbReference>
<dbReference type="SMART" id="SM00228">
    <property type="entry name" value="PDZ"/>
    <property type="match status" value="1"/>
</dbReference>
<dbReference type="SUPFAM" id="SSF50494">
    <property type="entry name" value="Trypsin-like serine proteases"/>
    <property type="match status" value="1"/>
</dbReference>
<comment type="caution">
    <text evidence="4">The sequence shown here is derived from an EMBL/GenBank/DDBJ whole genome shotgun (WGS) entry which is preliminary data.</text>
</comment>
<dbReference type="EMBL" id="JBELQA010000004">
    <property type="protein sequence ID" value="MFL9830729.1"/>
    <property type="molecule type" value="Genomic_DNA"/>
</dbReference>
<dbReference type="PANTHER" id="PTHR43343:SF3">
    <property type="entry name" value="PROTEASE DO-LIKE 8, CHLOROPLASTIC"/>
    <property type="match status" value="1"/>
</dbReference>
<evidence type="ECO:0000259" key="3">
    <source>
        <dbReference type="PROSITE" id="PS50106"/>
    </source>
</evidence>
<gene>
    <name evidence="4" type="ORF">ABS764_07710</name>
</gene>
<dbReference type="InterPro" id="IPR036034">
    <property type="entry name" value="PDZ_sf"/>
</dbReference>
<dbReference type="PANTHER" id="PTHR43343">
    <property type="entry name" value="PEPTIDASE S12"/>
    <property type="match status" value="1"/>
</dbReference>
<name>A0ABW8XS77_9FLAO</name>
<dbReference type="RefSeq" id="WP_408081214.1">
    <property type="nucleotide sequence ID" value="NZ_JBELQA010000004.1"/>
</dbReference>
<dbReference type="InterPro" id="IPR051201">
    <property type="entry name" value="Chloro_Bact_Ser_Proteases"/>
</dbReference>
<dbReference type="Pfam" id="PF13365">
    <property type="entry name" value="Trypsin_2"/>
    <property type="match status" value="1"/>
</dbReference>
<evidence type="ECO:0000313" key="4">
    <source>
        <dbReference type="EMBL" id="MFL9830729.1"/>
    </source>
</evidence>
<dbReference type="InterPro" id="IPR001478">
    <property type="entry name" value="PDZ"/>
</dbReference>
<dbReference type="Pfam" id="PF13180">
    <property type="entry name" value="PDZ_2"/>
    <property type="match status" value="1"/>
</dbReference>
<evidence type="ECO:0000256" key="1">
    <source>
        <dbReference type="ARBA" id="ARBA00022670"/>
    </source>
</evidence>
<accession>A0ABW8XS77</accession>
<evidence type="ECO:0000256" key="2">
    <source>
        <dbReference type="ARBA" id="ARBA00022801"/>
    </source>
</evidence>
<proteinExistence type="predicted"/>
<protein>
    <submittedName>
        <fullName evidence="4">Trypsin-like peptidase domain-containing protein</fullName>
    </submittedName>
</protein>
<dbReference type="InterPro" id="IPR009003">
    <property type="entry name" value="Peptidase_S1_PA"/>
</dbReference>
<dbReference type="InterPro" id="IPR001940">
    <property type="entry name" value="Peptidase_S1C"/>
</dbReference>
<dbReference type="PRINTS" id="PR00834">
    <property type="entry name" value="PROTEASES2C"/>
</dbReference>
<feature type="domain" description="PDZ" evidence="3">
    <location>
        <begin position="284"/>
        <end position="360"/>
    </location>
</feature>
<dbReference type="Proteomes" id="UP001629260">
    <property type="component" value="Unassembled WGS sequence"/>
</dbReference>
<organism evidence="4 5">
    <name type="scientific">Flavobacterium plantiphilum</name>
    <dbReference type="NCBI Taxonomy" id="3163297"/>
    <lineage>
        <taxon>Bacteria</taxon>
        <taxon>Pseudomonadati</taxon>
        <taxon>Bacteroidota</taxon>
        <taxon>Flavobacteriia</taxon>
        <taxon>Flavobacteriales</taxon>
        <taxon>Flavobacteriaceae</taxon>
        <taxon>Flavobacterium</taxon>
    </lineage>
</organism>
<keyword evidence="2" id="KW-0378">Hydrolase</keyword>
<dbReference type="Gene3D" id="2.40.10.120">
    <property type="match status" value="1"/>
</dbReference>
<evidence type="ECO:0000313" key="5">
    <source>
        <dbReference type="Proteomes" id="UP001629260"/>
    </source>
</evidence>
<sequence length="466" mass="50872">MKRFSNLFLVSLLSGAITLGAYKFLFDNDGYFSKDRSSLTTLASENYTKRVGLSSDVLDFTEAADKTIHSVVHVKNVSYHKVSNPMLEFFYGYKGGQSQEQVGTGSGVIISEDGYIVTNNHVIRDASEIEITLNNKKSYTAKLIGTDSKMDIALLKIDADEKLPYTTFGNSDDVKVGEWVLAVGNPYNLTSTVTAGIVSAKARNLGTDGIQSFIQTDAAVNPGNSGGALVNTRGDLIGINTMITSMTGSYVGYSFAVPSNITRKIIEDIMEYGNVQRGILGVEGGELNAMASKELGVKETQGFYIKNVRKNTGAAKSGLQAGDIIVKIDNQNISTFADLSGYINTKRPNDKVAVTIIRNGENKTIPVTLSKNELFSVEFKGMELENISATDKKKFKVDYGVKIKSINNDNLREYTDELVGNIILSIDNIKATDVEGVSKFLNSKDERQSVRIEMVNKNGEIIRIII</sequence>
<dbReference type="Gene3D" id="2.30.42.10">
    <property type="match status" value="1"/>
</dbReference>
<keyword evidence="5" id="KW-1185">Reference proteome</keyword>
<dbReference type="SUPFAM" id="SSF50156">
    <property type="entry name" value="PDZ domain-like"/>
    <property type="match status" value="1"/>
</dbReference>
<reference evidence="4 5" key="1">
    <citation type="submission" date="2024-06" db="EMBL/GenBank/DDBJ databases">
        <authorList>
            <person name="Kaempfer P."/>
            <person name="Viver T."/>
        </authorList>
    </citation>
    <scope>NUCLEOTIDE SEQUENCE [LARGE SCALE GENOMIC DNA]</scope>
    <source>
        <strain evidence="4 5">ST-87</strain>
    </source>
</reference>
<keyword evidence="1" id="KW-0645">Protease</keyword>